<dbReference type="Gene3D" id="2.60.40.10">
    <property type="entry name" value="Immunoglobulins"/>
    <property type="match status" value="3"/>
</dbReference>
<dbReference type="SMART" id="SM00060">
    <property type="entry name" value="FN3"/>
    <property type="match status" value="3"/>
</dbReference>
<protein>
    <recommendedName>
        <fullName evidence="2">Fibronectin type-III domain-containing protein</fullName>
    </recommendedName>
</protein>
<dbReference type="Pfam" id="PF00041">
    <property type="entry name" value="fn3"/>
    <property type="match status" value="2"/>
</dbReference>
<dbReference type="EMBL" id="CAJNOO010004743">
    <property type="protein sequence ID" value="CAF1392489.1"/>
    <property type="molecule type" value="Genomic_DNA"/>
</dbReference>
<evidence type="ECO:0000259" key="2">
    <source>
        <dbReference type="PROSITE" id="PS50853"/>
    </source>
</evidence>
<dbReference type="EMBL" id="CAJOAX010004306">
    <property type="protein sequence ID" value="CAF3899592.1"/>
    <property type="molecule type" value="Genomic_DNA"/>
</dbReference>
<feature type="domain" description="Fibronectin type-III" evidence="2">
    <location>
        <begin position="486"/>
        <end position="574"/>
    </location>
</feature>
<proteinExistence type="predicted"/>
<evidence type="ECO:0000313" key="5">
    <source>
        <dbReference type="EMBL" id="CAF3677238.1"/>
    </source>
</evidence>
<dbReference type="InterPro" id="IPR016024">
    <property type="entry name" value="ARM-type_fold"/>
</dbReference>
<organism evidence="3 7">
    <name type="scientific">Rotaria sordida</name>
    <dbReference type="NCBI Taxonomy" id="392033"/>
    <lineage>
        <taxon>Eukaryota</taxon>
        <taxon>Metazoa</taxon>
        <taxon>Spiralia</taxon>
        <taxon>Gnathifera</taxon>
        <taxon>Rotifera</taxon>
        <taxon>Eurotatoria</taxon>
        <taxon>Bdelloidea</taxon>
        <taxon>Philodinida</taxon>
        <taxon>Philodinidae</taxon>
        <taxon>Rotaria</taxon>
    </lineage>
</organism>
<dbReference type="InterPro" id="IPR003961">
    <property type="entry name" value="FN3_dom"/>
</dbReference>
<sequence length="814" mass="93492">MESEYNNQLHFEQKNYFLRFKLNENLNGKFYHINKHIRHALEYFVDDLKHDQNTTIDHFLNQQSVKEIFLCIAQLLLCEDDRICGNCAYIIGSIVEMEKGLKQFLSTFADDYISTIVDIIQILCQMLTHSDSDCVLNATGTLGTISGSKEGRNLILKHICVTQMIFNISTLLNSTNSWIASNAALVFARLTVEEVGCQIILTHNKHNEILNQLLSALDVNDSNRSTNIAFAIARLIERESGKKILINDCGQNKFFEALLIMLEINEDKGINKNACYALSCLCTSQYGFQLCIQSITLFHRILIAIETILLSMEHETVWFALMCLTTIAKHIGAYEHLCYSKKLLGIIKQVQEKWIDFKDIQDESKLLWFMLQKNIKPNRPKIDECRETSVDISWDSYISIEDANKIQYRVILGKILIFFGLSIQIFQFDYLKDDVPIIKTNKTNYSINNLKSNTIYNVKIQYITTQGESIPSDPTVFQTDDELPPPVINLHVVRTTMTAVRIAWESPNLSACNSFKGYQIYLNDIEYEFTDQCEITINSLTINTKYKIDVCAVTMKGKGLCTSINVKTDGVGDCLPEPPTFSVIGRRDLHIKWQTPEFMSGRLFRYELICNGRCIYSGIELEYHATKLKSNTEYIIEVVVITNEGRFRSRPAKIRTLKDEFQSTVRHSFYERPTQSPIKFKRANTVVSRKLSPNMERRITKEMPVINQNVQITTVRSVQLKSDIPSYSRALPGLCRNVQSRPSHSRGLYRSKTDLSLQQITATVIVPTFEINHHPQNNYLKRPKSYRYPLTTKSLEHSPSISLNDSTYGLRRIS</sequence>
<evidence type="ECO:0000313" key="6">
    <source>
        <dbReference type="EMBL" id="CAF3899592.1"/>
    </source>
</evidence>
<dbReference type="Proteomes" id="UP000663823">
    <property type="component" value="Unassembled WGS sequence"/>
</dbReference>
<dbReference type="InterPro" id="IPR050991">
    <property type="entry name" value="ECM_Regulatory_Proteins"/>
</dbReference>
<evidence type="ECO:0000256" key="1">
    <source>
        <dbReference type="ARBA" id="ARBA00022737"/>
    </source>
</evidence>
<dbReference type="InterPro" id="IPR013783">
    <property type="entry name" value="Ig-like_fold"/>
</dbReference>
<keyword evidence="1" id="KW-0677">Repeat</keyword>
<dbReference type="InterPro" id="IPR011989">
    <property type="entry name" value="ARM-like"/>
</dbReference>
<dbReference type="SUPFAM" id="SSF49265">
    <property type="entry name" value="Fibronectin type III"/>
    <property type="match status" value="2"/>
</dbReference>
<evidence type="ECO:0000313" key="7">
    <source>
        <dbReference type="Proteomes" id="UP000663889"/>
    </source>
</evidence>
<gene>
    <name evidence="5" type="ORF">FNK824_LOCUS7603</name>
    <name evidence="6" type="ORF">OTI717_LOCUS23713</name>
    <name evidence="4" type="ORF">RFH988_LOCUS34411</name>
    <name evidence="3" type="ORF">SEV965_LOCUS16061</name>
</gene>
<dbReference type="InterPro" id="IPR036116">
    <property type="entry name" value="FN3_sf"/>
</dbReference>
<dbReference type="Proteomes" id="UP000663874">
    <property type="component" value="Unassembled WGS sequence"/>
</dbReference>
<dbReference type="OrthoDB" id="10253954at2759"/>
<dbReference type="PROSITE" id="PS50853">
    <property type="entry name" value="FN3"/>
    <property type="match status" value="3"/>
</dbReference>
<name>A0A814PFJ4_9BILA</name>
<reference evidence="3" key="1">
    <citation type="submission" date="2021-02" db="EMBL/GenBank/DDBJ databases">
        <authorList>
            <person name="Nowell W R."/>
        </authorList>
    </citation>
    <scope>NUCLEOTIDE SEQUENCE</scope>
</reference>
<dbReference type="AlphaFoldDB" id="A0A814PFJ4"/>
<dbReference type="SUPFAM" id="SSF48371">
    <property type="entry name" value="ARM repeat"/>
    <property type="match status" value="1"/>
</dbReference>
<dbReference type="PANTHER" id="PTHR46708:SF11">
    <property type="entry name" value="RECEPTOR-TYPE TYROSINE-PROTEIN PHOSPHATASE ETA-LIKE"/>
    <property type="match status" value="1"/>
</dbReference>
<dbReference type="EMBL" id="CAJNOU010000865">
    <property type="protein sequence ID" value="CAF1104701.1"/>
    <property type="molecule type" value="Genomic_DNA"/>
</dbReference>
<evidence type="ECO:0000313" key="4">
    <source>
        <dbReference type="EMBL" id="CAF1392489.1"/>
    </source>
</evidence>
<feature type="domain" description="Fibronectin type-III" evidence="2">
    <location>
        <begin position="575"/>
        <end position="659"/>
    </location>
</feature>
<dbReference type="PANTHER" id="PTHR46708">
    <property type="entry name" value="TENASCIN"/>
    <property type="match status" value="1"/>
</dbReference>
<dbReference type="Gene3D" id="1.25.10.10">
    <property type="entry name" value="Leucine-rich Repeat Variant"/>
    <property type="match status" value="1"/>
</dbReference>
<dbReference type="Proteomes" id="UP000663889">
    <property type="component" value="Unassembled WGS sequence"/>
</dbReference>
<feature type="domain" description="Fibronectin type-III" evidence="2">
    <location>
        <begin position="376"/>
        <end position="482"/>
    </location>
</feature>
<accession>A0A814PFJ4</accession>
<comment type="caution">
    <text evidence="3">The sequence shown here is derived from an EMBL/GenBank/DDBJ whole genome shotgun (WGS) entry which is preliminary data.</text>
</comment>
<dbReference type="CDD" id="cd00063">
    <property type="entry name" value="FN3"/>
    <property type="match status" value="3"/>
</dbReference>
<dbReference type="EMBL" id="CAJOBE010000712">
    <property type="protein sequence ID" value="CAF3677238.1"/>
    <property type="molecule type" value="Genomic_DNA"/>
</dbReference>
<evidence type="ECO:0000313" key="3">
    <source>
        <dbReference type="EMBL" id="CAF1104701.1"/>
    </source>
</evidence>
<dbReference type="Proteomes" id="UP000663882">
    <property type="component" value="Unassembled WGS sequence"/>
</dbReference>